<dbReference type="STRING" id="6689.A0A423TV71"/>
<protein>
    <recommendedName>
        <fullName evidence="1">GPAT/DHAPAT C-terminal domain-containing protein</fullName>
    </recommendedName>
</protein>
<dbReference type="AlphaFoldDB" id="A0A423TV71"/>
<dbReference type="Proteomes" id="UP000283509">
    <property type="component" value="Unassembled WGS sequence"/>
</dbReference>
<reference evidence="2 3" key="2">
    <citation type="submission" date="2019-01" db="EMBL/GenBank/DDBJ databases">
        <title>The decoding of complex shrimp genome reveals the adaptation for benthos swimmer, frequently molting mechanism and breeding impact on genome.</title>
        <authorList>
            <person name="Sun Y."/>
            <person name="Gao Y."/>
            <person name="Yu Y."/>
        </authorList>
    </citation>
    <scope>NUCLEOTIDE SEQUENCE [LARGE SCALE GENOMIC DNA]</scope>
    <source>
        <tissue evidence="2">Muscle</tissue>
    </source>
</reference>
<proteinExistence type="predicted"/>
<reference evidence="2 3" key="1">
    <citation type="submission" date="2018-04" db="EMBL/GenBank/DDBJ databases">
        <authorList>
            <person name="Zhang X."/>
            <person name="Yuan J."/>
            <person name="Li F."/>
            <person name="Xiang J."/>
        </authorList>
    </citation>
    <scope>NUCLEOTIDE SEQUENCE [LARGE SCALE GENOMIC DNA]</scope>
    <source>
        <tissue evidence="2">Muscle</tissue>
    </source>
</reference>
<dbReference type="InterPro" id="IPR045520">
    <property type="entry name" value="GPAT/DHAPAT_C"/>
</dbReference>
<organism evidence="2 3">
    <name type="scientific">Penaeus vannamei</name>
    <name type="common">Whiteleg shrimp</name>
    <name type="synonym">Litopenaeus vannamei</name>
    <dbReference type="NCBI Taxonomy" id="6689"/>
    <lineage>
        <taxon>Eukaryota</taxon>
        <taxon>Metazoa</taxon>
        <taxon>Ecdysozoa</taxon>
        <taxon>Arthropoda</taxon>
        <taxon>Crustacea</taxon>
        <taxon>Multicrustacea</taxon>
        <taxon>Malacostraca</taxon>
        <taxon>Eumalacostraca</taxon>
        <taxon>Eucarida</taxon>
        <taxon>Decapoda</taxon>
        <taxon>Dendrobranchiata</taxon>
        <taxon>Penaeoidea</taxon>
        <taxon>Penaeidae</taxon>
        <taxon>Penaeus</taxon>
    </lineage>
</organism>
<dbReference type="EMBL" id="QCYY01001128">
    <property type="protein sequence ID" value="ROT80340.1"/>
    <property type="molecule type" value="Genomic_DNA"/>
</dbReference>
<dbReference type="Pfam" id="PF19277">
    <property type="entry name" value="GPAT_C"/>
    <property type="match status" value="1"/>
</dbReference>
<dbReference type="OrthoDB" id="5962536at2759"/>
<accession>A0A423TV71</accession>
<feature type="domain" description="GPAT/DHAPAT C-terminal" evidence="1">
    <location>
        <begin position="10"/>
        <end position="134"/>
    </location>
</feature>
<evidence type="ECO:0000259" key="1">
    <source>
        <dbReference type="Pfam" id="PF19277"/>
    </source>
</evidence>
<comment type="caution">
    <text evidence="2">The sequence shown here is derived from an EMBL/GenBank/DDBJ whole genome shotgun (WGS) entry which is preliminary data.</text>
</comment>
<sequence>MWKFGSQNHQTVDNLVVTGLLVDAGKTGSRWIEDSDEEDVSYSQCYKVSPSTAILEVIGAWKSMIAPMLDAYYCTACNLQMLVGRQVPDVKFIQNTQSYINDLLQKGSLRYGESICVDPIRNAVKLFESQSIIESYTHDSVRLLYLSTHYDSEEQLSSLLLDIDSFRS</sequence>
<name>A0A423TV71_PENVA</name>
<evidence type="ECO:0000313" key="3">
    <source>
        <dbReference type="Proteomes" id="UP000283509"/>
    </source>
</evidence>
<keyword evidence="3" id="KW-1185">Reference proteome</keyword>
<gene>
    <name evidence="2" type="ORF">C7M84_000919</name>
</gene>
<evidence type="ECO:0000313" key="2">
    <source>
        <dbReference type="EMBL" id="ROT80340.1"/>
    </source>
</evidence>